<accession>A0A8G0LMY0</accession>
<dbReference type="Proteomes" id="UP000826661">
    <property type="component" value="Chromosome VII"/>
</dbReference>
<sequence>MSTIAVEVDFFIISIAVGLREGYVILPKKFGLDKYWSPTPTKSTKFNINHEVRKFQRHGGNPVIWHEQFKSNDFVRYDVSKEDMREMLCKVVGNMARQSGNGNKSNNFPLDYYIQCI</sequence>
<evidence type="ECO:0000313" key="2">
    <source>
        <dbReference type="Proteomes" id="UP000826661"/>
    </source>
</evidence>
<organism evidence="1 2">
    <name type="scientific">Trichoderma simmonsii</name>
    <dbReference type="NCBI Taxonomy" id="1491479"/>
    <lineage>
        <taxon>Eukaryota</taxon>
        <taxon>Fungi</taxon>
        <taxon>Dikarya</taxon>
        <taxon>Ascomycota</taxon>
        <taxon>Pezizomycotina</taxon>
        <taxon>Sordariomycetes</taxon>
        <taxon>Hypocreomycetidae</taxon>
        <taxon>Hypocreales</taxon>
        <taxon>Hypocreaceae</taxon>
        <taxon>Trichoderma</taxon>
    </lineage>
</organism>
<reference evidence="1 2" key="1">
    <citation type="journal article" date="2021" name="BMC Genomics">
        <title>Telomere-to-telomere genome assembly of asparaginase-producing Trichoderma simmonsii.</title>
        <authorList>
            <person name="Chung D."/>
            <person name="Kwon Y.M."/>
            <person name="Yang Y."/>
        </authorList>
    </citation>
    <scope>NUCLEOTIDE SEQUENCE [LARGE SCALE GENOMIC DNA]</scope>
    <source>
        <strain evidence="1 2">GH-Sj1</strain>
    </source>
</reference>
<evidence type="ECO:0000313" key="1">
    <source>
        <dbReference type="EMBL" id="QYT04967.1"/>
    </source>
</evidence>
<proteinExistence type="predicted"/>
<keyword evidence="2" id="KW-1185">Reference proteome</keyword>
<gene>
    <name evidence="1" type="ORF">H0G86_011869</name>
</gene>
<protein>
    <submittedName>
        <fullName evidence="1">Uncharacterized protein</fullName>
    </submittedName>
</protein>
<name>A0A8G0LMY0_9HYPO</name>
<dbReference type="AlphaFoldDB" id="A0A8G0LMY0"/>
<dbReference type="EMBL" id="CP075870">
    <property type="protein sequence ID" value="QYT04967.1"/>
    <property type="molecule type" value="Genomic_DNA"/>
</dbReference>